<organism evidence="1">
    <name type="scientific">Psilocybe cubensis</name>
    <name type="common">Psychedelic mushroom</name>
    <name type="synonym">Stropharia cubensis</name>
    <dbReference type="NCBI Taxonomy" id="181762"/>
    <lineage>
        <taxon>Eukaryota</taxon>
        <taxon>Fungi</taxon>
        <taxon>Dikarya</taxon>
        <taxon>Basidiomycota</taxon>
        <taxon>Agaricomycotina</taxon>
        <taxon>Agaricomycetes</taxon>
        <taxon>Agaricomycetidae</taxon>
        <taxon>Agaricales</taxon>
        <taxon>Agaricineae</taxon>
        <taxon>Strophariaceae</taxon>
        <taxon>Psilocybe</taxon>
    </lineage>
</organism>
<dbReference type="EMBL" id="JAFIQS010000022">
    <property type="protein sequence ID" value="KAG5161989.1"/>
    <property type="molecule type" value="Genomic_DNA"/>
</dbReference>
<sequence>MDLPLEILEEVLGHIVEESDDIRSMSRSTLSTLFSCTLTSRLFAFAARRQIFHTLNIERKGRRLHLQGRWTTNRKEAELSRRFSALTDLLNAENTDLPLLIRTVRITIDKDRFLLQESSNLHSVFEALISRGANIQCLYVGVSYDTNSRLSWNDIPRLVASGLERISQLESLTRLHIRFITDLPPLFAVTRSRFRNLELMRSTFGNVAPSSQTKFHISTSRGQLQFLASLSKLDLYPTRLCYAMNRDTNYVAIGLHLGNSVGIPRVTTFVTHIHISSHSNQKRWLSANEWPRLCSASWFPSFKMITIKQWANSTVQPTIDSIAVDFANFVDILLSTPGQSKLEEIELSYELFGQYIGPDTFAGVTFKSLNDLRIDSLRRQHPSLQTAVFRMAIQLSWEVDLDRKAHGRSGCDALTQRIEQEIISGFSEGIPLDRLSGSQSLLPQIHVEVLIVD</sequence>
<protein>
    <submittedName>
        <fullName evidence="1">Uncharacterized protein</fullName>
    </submittedName>
</protein>
<name>A0A8H8CEI8_PSICU</name>
<gene>
    <name evidence="1" type="ORF">JR316_013123</name>
</gene>
<evidence type="ECO:0000313" key="1">
    <source>
        <dbReference type="EMBL" id="KAG5161989.1"/>
    </source>
</evidence>
<accession>A0A8H8CEI8</accession>
<reference evidence="1" key="1">
    <citation type="submission" date="2021-02" db="EMBL/GenBank/DDBJ databases">
        <title>Psilocybe cubensis genome.</title>
        <authorList>
            <person name="Mckernan K.J."/>
            <person name="Crawford S."/>
            <person name="Trippe A."/>
            <person name="Kane L.T."/>
            <person name="Mclaughlin S."/>
        </authorList>
    </citation>
    <scope>NUCLEOTIDE SEQUENCE [LARGE SCALE GENOMIC DNA]</scope>
    <source>
        <strain evidence="1">MGC-MH-2018</strain>
    </source>
</reference>
<proteinExistence type="predicted"/>
<dbReference type="AlphaFoldDB" id="A0A8H8CEI8"/>
<comment type="caution">
    <text evidence="1">The sequence shown here is derived from an EMBL/GenBank/DDBJ whole genome shotgun (WGS) entry which is preliminary data.</text>
</comment>